<evidence type="ECO:0000256" key="5">
    <source>
        <dbReference type="ARBA" id="ARBA00022443"/>
    </source>
</evidence>
<feature type="region of interest" description="Disordered" evidence="15">
    <location>
        <begin position="921"/>
        <end position="1097"/>
    </location>
</feature>
<feature type="domain" description="DH" evidence="17">
    <location>
        <begin position="140"/>
        <end position="319"/>
    </location>
</feature>
<dbReference type="SMART" id="SM00233">
    <property type="entry name" value="PH"/>
    <property type="match status" value="1"/>
</dbReference>
<feature type="compositionally biased region" description="Basic and acidic residues" evidence="15">
    <location>
        <begin position="2128"/>
        <end position="2154"/>
    </location>
</feature>
<dbReference type="InterPro" id="IPR013783">
    <property type="entry name" value="Ig-like_fold"/>
</dbReference>
<feature type="domain" description="Ig-like" evidence="19">
    <location>
        <begin position="2480"/>
        <end position="2570"/>
    </location>
</feature>
<feature type="compositionally biased region" description="Low complexity" evidence="15">
    <location>
        <begin position="2003"/>
        <end position="2014"/>
    </location>
</feature>
<dbReference type="PANTHER" id="PTHR47633">
    <property type="entry name" value="IMMUNOGLOBULIN"/>
    <property type="match status" value="1"/>
</dbReference>
<evidence type="ECO:0000259" key="20">
    <source>
        <dbReference type="PROSITE" id="PS50853"/>
    </source>
</evidence>
<dbReference type="Pfam" id="PF00041">
    <property type="entry name" value="fn3"/>
    <property type="match status" value="2"/>
</dbReference>
<feature type="domain" description="PH" evidence="16">
    <location>
        <begin position="331"/>
        <end position="434"/>
    </location>
</feature>
<dbReference type="FunFam" id="2.60.40.10:FF:001036">
    <property type="entry name" value="Muscle M-line assembly protein unc-89"/>
    <property type="match status" value="1"/>
</dbReference>
<dbReference type="InterPro" id="IPR000719">
    <property type="entry name" value="Prot_kinase_dom"/>
</dbReference>
<feature type="region of interest" description="Disordered" evidence="15">
    <location>
        <begin position="1975"/>
        <end position="2025"/>
    </location>
</feature>
<dbReference type="InterPro" id="IPR001849">
    <property type="entry name" value="PH_domain"/>
</dbReference>
<dbReference type="FunFam" id="2.60.40.10:FF:000802">
    <property type="entry name" value="Muscle M-line assembly protein unc-89"/>
    <property type="match status" value="1"/>
</dbReference>
<dbReference type="GO" id="GO:0045989">
    <property type="term" value="P:positive regulation of striated muscle contraction"/>
    <property type="evidence" value="ECO:0007669"/>
    <property type="project" value="UniProtKB-ARBA"/>
</dbReference>
<keyword evidence="7" id="KW-0677">Repeat</keyword>
<dbReference type="PANTHER" id="PTHR47633:SF3">
    <property type="entry name" value="STRIATED MUSCLE PREFERENTIALLY EXPRESSED PROTEIN KINASE"/>
    <property type="match status" value="1"/>
</dbReference>
<feature type="compositionally biased region" description="Basic and acidic residues" evidence="15">
    <location>
        <begin position="487"/>
        <end position="499"/>
    </location>
</feature>
<comment type="caution">
    <text evidence="21">The sequence shown here is derived from an EMBL/GenBank/DDBJ whole genome shotgun (WGS) entry which is preliminary data.</text>
</comment>
<evidence type="ECO:0000256" key="9">
    <source>
        <dbReference type="ARBA" id="ARBA00022840"/>
    </source>
</evidence>
<name>A0A8K0DAL3_IGNLU</name>
<dbReference type="SMART" id="SM00409">
    <property type="entry name" value="IG"/>
    <property type="match status" value="21"/>
</dbReference>
<organism evidence="21 22">
    <name type="scientific">Ignelater luminosus</name>
    <name type="common">Cucubano</name>
    <name type="synonym">Pyrophorus luminosus</name>
    <dbReference type="NCBI Taxonomy" id="2038154"/>
    <lineage>
        <taxon>Eukaryota</taxon>
        <taxon>Metazoa</taxon>
        <taxon>Ecdysozoa</taxon>
        <taxon>Arthropoda</taxon>
        <taxon>Hexapoda</taxon>
        <taxon>Insecta</taxon>
        <taxon>Pterygota</taxon>
        <taxon>Neoptera</taxon>
        <taxon>Endopterygota</taxon>
        <taxon>Coleoptera</taxon>
        <taxon>Polyphaga</taxon>
        <taxon>Elateriformia</taxon>
        <taxon>Elateroidea</taxon>
        <taxon>Elateridae</taxon>
        <taxon>Agrypninae</taxon>
        <taxon>Pyrophorini</taxon>
        <taxon>Ignelater</taxon>
    </lineage>
</organism>
<evidence type="ECO:0000313" key="21">
    <source>
        <dbReference type="EMBL" id="KAF2899467.1"/>
    </source>
</evidence>
<dbReference type="CDD" id="cd00174">
    <property type="entry name" value="SH3"/>
    <property type="match status" value="1"/>
</dbReference>
<dbReference type="FunFam" id="1.10.510.10:FF:000681">
    <property type="entry name" value="Muscle M-line assembly protein unc-89-like Protein"/>
    <property type="match status" value="1"/>
</dbReference>
<dbReference type="SMART" id="SM00060">
    <property type="entry name" value="FN3"/>
    <property type="match status" value="2"/>
</dbReference>
<evidence type="ECO:0000256" key="8">
    <source>
        <dbReference type="ARBA" id="ARBA00022741"/>
    </source>
</evidence>
<feature type="compositionally biased region" description="Basic and acidic residues" evidence="15">
    <location>
        <begin position="513"/>
        <end position="540"/>
    </location>
</feature>
<feature type="region of interest" description="Disordered" evidence="15">
    <location>
        <begin position="764"/>
        <end position="791"/>
    </location>
</feature>
<proteinExistence type="inferred from homology"/>
<evidence type="ECO:0000256" key="12">
    <source>
        <dbReference type="ARBA" id="ARBA00023179"/>
    </source>
</evidence>
<feature type="domain" description="Ig-like" evidence="19">
    <location>
        <begin position="2275"/>
        <end position="2364"/>
    </location>
</feature>
<dbReference type="SMART" id="SM00325">
    <property type="entry name" value="RhoGEF"/>
    <property type="match status" value="1"/>
</dbReference>
<dbReference type="Pfam" id="PF00621">
    <property type="entry name" value="RhoGEF"/>
    <property type="match status" value="1"/>
</dbReference>
<feature type="compositionally biased region" description="Polar residues" evidence="15">
    <location>
        <begin position="764"/>
        <end position="785"/>
    </location>
</feature>
<feature type="domain" description="Ig-like" evidence="19">
    <location>
        <begin position="2682"/>
        <end position="2773"/>
    </location>
</feature>
<feature type="compositionally biased region" description="Polar residues" evidence="15">
    <location>
        <begin position="1083"/>
        <end position="1097"/>
    </location>
</feature>
<dbReference type="FunFam" id="2.60.40.10:FF:000940">
    <property type="entry name" value="Muscle M-line assembly protein unc-89"/>
    <property type="match status" value="1"/>
</dbReference>
<dbReference type="InterPro" id="IPR007110">
    <property type="entry name" value="Ig-like_dom"/>
</dbReference>
<dbReference type="FunFam" id="2.60.40.10:FF:000145">
    <property type="entry name" value="Myosin light chain kinase, smooth muscle"/>
    <property type="match status" value="2"/>
</dbReference>
<comment type="similarity">
    <text evidence="4">Belongs to the protein kinase superfamily. CAMK Ser/Thr protein kinase family.</text>
</comment>
<evidence type="ECO:0000259" key="18">
    <source>
        <dbReference type="PROSITE" id="PS50011"/>
    </source>
</evidence>
<feature type="domain" description="Fibronectin type-III" evidence="20">
    <location>
        <begin position="4220"/>
        <end position="4314"/>
    </location>
</feature>
<dbReference type="GO" id="GO:0031430">
    <property type="term" value="C:M band"/>
    <property type="evidence" value="ECO:0007669"/>
    <property type="project" value="UniProtKB-ARBA"/>
</dbReference>
<evidence type="ECO:0000256" key="13">
    <source>
        <dbReference type="ARBA" id="ARBA00023242"/>
    </source>
</evidence>
<feature type="domain" description="Ig-like" evidence="19">
    <location>
        <begin position="1434"/>
        <end position="1523"/>
    </location>
</feature>
<feature type="compositionally biased region" description="Basic and acidic residues" evidence="15">
    <location>
        <begin position="921"/>
        <end position="947"/>
    </location>
</feature>
<feature type="compositionally biased region" description="Low complexity" evidence="15">
    <location>
        <begin position="551"/>
        <end position="581"/>
    </location>
</feature>
<dbReference type="FunFam" id="2.60.40.10:FF:001381">
    <property type="entry name" value="Uncharacterized protein, isoform C"/>
    <property type="match status" value="1"/>
</dbReference>
<dbReference type="Pfam" id="PF07679">
    <property type="entry name" value="I-set"/>
    <property type="match status" value="21"/>
</dbReference>
<evidence type="ECO:0000256" key="4">
    <source>
        <dbReference type="ARBA" id="ARBA00006692"/>
    </source>
</evidence>
<dbReference type="InterPro" id="IPR003598">
    <property type="entry name" value="Ig_sub2"/>
</dbReference>
<keyword evidence="22" id="KW-1185">Reference proteome</keyword>
<dbReference type="PROSITE" id="PS50010">
    <property type="entry name" value="DH_2"/>
    <property type="match status" value="1"/>
</dbReference>
<dbReference type="Pfam" id="PF00069">
    <property type="entry name" value="Pkinase"/>
    <property type="match status" value="2"/>
</dbReference>
<dbReference type="SMART" id="SM00408">
    <property type="entry name" value="IGc2"/>
    <property type="match status" value="18"/>
</dbReference>
<evidence type="ECO:0000256" key="14">
    <source>
        <dbReference type="ARBA" id="ARBA00023319"/>
    </source>
</evidence>
<keyword evidence="6" id="KW-0963">Cytoplasm</keyword>
<feature type="domain" description="Protein kinase" evidence="18">
    <location>
        <begin position="4366"/>
        <end position="4618"/>
    </location>
</feature>
<feature type="domain" description="Ig-like" evidence="19">
    <location>
        <begin position="2781"/>
        <end position="2870"/>
    </location>
</feature>
<keyword evidence="8" id="KW-0547">Nucleotide-binding</keyword>
<dbReference type="InterPro" id="IPR055251">
    <property type="entry name" value="SOS1_NGEF_PH"/>
</dbReference>
<dbReference type="InterPro" id="IPR003961">
    <property type="entry name" value="FN3_dom"/>
</dbReference>
<comment type="subcellular location">
    <subcellularLocation>
        <location evidence="2">Cytoplasm</location>
        <location evidence="2">Myofibril</location>
        <location evidence="2">Sarcomere</location>
        <location evidence="2">A band</location>
    </subcellularLocation>
    <subcellularLocation>
        <location evidence="3">Cytoplasm</location>
        <location evidence="3">Myofibril</location>
        <location evidence="3">Sarcomere</location>
        <location evidence="3">I band</location>
    </subcellularLocation>
    <subcellularLocation>
        <location evidence="1">Nucleus</location>
    </subcellularLocation>
</comment>
<evidence type="ECO:0008006" key="23">
    <source>
        <dbReference type="Google" id="ProtNLM"/>
    </source>
</evidence>
<evidence type="ECO:0000256" key="3">
    <source>
        <dbReference type="ARBA" id="ARBA00004355"/>
    </source>
</evidence>
<dbReference type="Proteomes" id="UP000801492">
    <property type="component" value="Unassembled WGS sequence"/>
</dbReference>
<dbReference type="FunFam" id="2.60.40.10:FF:000080">
    <property type="entry name" value="Myosin light chain kinase, smooth muscle"/>
    <property type="match status" value="1"/>
</dbReference>
<dbReference type="GO" id="GO:0007525">
    <property type="term" value="P:somatic muscle development"/>
    <property type="evidence" value="ECO:0007669"/>
    <property type="project" value="UniProtKB-ARBA"/>
</dbReference>
<keyword evidence="12" id="KW-0514">Muscle protein</keyword>
<feature type="compositionally biased region" description="Basic and acidic residues" evidence="15">
    <location>
        <begin position="958"/>
        <end position="1080"/>
    </location>
</feature>
<accession>A0A8K0DAL3</accession>
<dbReference type="InterPro" id="IPR011009">
    <property type="entry name" value="Kinase-like_dom_sf"/>
</dbReference>
<dbReference type="FunFam" id="2.60.40.10:FF:000107">
    <property type="entry name" value="Myosin, light chain kinase a"/>
    <property type="match status" value="5"/>
</dbReference>
<feature type="region of interest" description="Disordered" evidence="15">
    <location>
        <begin position="2099"/>
        <end position="2241"/>
    </location>
</feature>
<dbReference type="PROSITE" id="PS50853">
    <property type="entry name" value="FN3"/>
    <property type="match status" value="2"/>
</dbReference>
<feature type="domain" description="Ig-like" evidence="19">
    <location>
        <begin position="1715"/>
        <end position="1805"/>
    </location>
</feature>
<dbReference type="GO" id="GO:0004672">
    <property type="term" value="F:protein kinase activity"/>
    <property type="evidence" value="ECO:0007669"/>
    <property type="project" value="InterPro"/>
</dbReference>
<evidence type="ECO:0000256" key="15">
    <source>
        <dbReference type="SAM" id="MobiDB-lite"/>
    </source>
</evidence>
<dbReference type="SUPFAM" id="SSF48726">
    <property type="entry name" value="Immunoglobulin"/>
    <property type="match status" value="21"/>
</dbReference>
<dbReference type="EMBL" id="VTPC01002791">
    <property type="protein sequence ID" value="KAF2899467.1"/>
    <property type="molecule type" value="Genomic_DNA"/>
</dbReference>
<evidence type="ECO:0000313" key="22">
    <source>
        <dbReference type="Proteomes" id="UP000801492"/>
    </source>
</evidence>
<dbReference type="InterPro" id="IPR036179">
    <property type="entry name" value="Ig-like_dom_sf"/>
</dbReference>
<feature type="domain" description="Ig-like" evidence="19">
    <location>
        <begin position="4124"/>
        <end position="4210"/>
    </location>
</feature>
<dbReference type="FunFam" id="2.30.29.30:FF:000519">
    <property type="entry name" value="Muscle M-line assembly protein unc-89-like Protein"/>
    <property type="match status" value="1"/>
</dbReference>
<feature type="region of interest" description="Disordered" evidence="15">
    <location>
        <begin position="73"/>
        <end position="94"/>
    </location>
</feature>
<dbReference type="GO" id="GO:0003779">
    <property type="term" value="F:actin binding"/>
    <property type="evidence" value="ECO:0007669"/>
    <property type="project" value="UniProtKB-ARBA"/>
</dbReference>
<feature type="compositionally biased region" description="Basic and acidic residues" evidence="15">
    <location>
        <begin position="2099"/>
        <end position="2118"/>
    </location>
</feature>
<feature type="region of interest" description="Disordered" evidence="15">
    <location>
        <begin position="825"/>
        <end position="871"/>
    </location>
</feature>
<dbReference type="FunFam" id="2.60.40.10:FF:000345">
    <property type="entry name" value="Muscle M-line assembly protein unc-89"/>
    <property type="match status" value="3"/>
</dbReference>
<feature type="domain" description="Ig-like" evidence="19">
    <location>
        <begin position="2878"/>
        <end position="2969"/>
    </location>
</feature>
<dbReference type="SUPFAM" id="SSF56112">
    <property type="entry name" value="Protein kinase-like (PK-like)"/>
    <property type="match status" value="2"/>
</dbReference>
<dbReference type="PROSITE" id="PS50835">
    <property type="entry name" value="IG_LIKE"/>
    <property type="match status" value="17"/>
</dbReference>
<evidence type="ECO:0000256" key="1">
    <source>
        <dbReference type="ARBA" id="ARBA00004123"/>
    </source>
</evidence>
<dbReference type="Gene3D" id="1.10.510.10">
    <property type="entry name" value="Transferase(Phosphotransferase) domain 1"/>
    <property type="match status" value="2"/>
</dbReference>
<dbReference type="InterPro" id="IPR036116">
    <property type="entry name" value="FN3_sf"/>
</dbReference>
<sequence>MTSKSGSTEEITGEILVAWQKYKASRPEELSLREGDMVELIDTEDPSKDSKRIKLDPELDKLTGSGTLLDSSAARHKLSVKPQRKHASSRYSPTKSHLDTRWLVRQVQGEKKQGWVPCHILQSVDEPIPGTGLPGDAAFRRQAVVKELVETEQEFVKDLDYVVQEYLIRTESAPKIPKIIKDNLELVFGGLVEIADFHRSVLMEGVKYYANEPNLLGKAFLRLERDFDKHVNYCSDEPLAQAFLDNCEIARDYYDELSQRLGDDKTLSEHLKLPIQRINDYQLLLKELVRYSECLGEDCTNLQKALELMLSVPHRAQDDKFTNSIEGYRGSIHKLGRLITHDWFSVTFGNTTKERYLFLFKARILISKVRRISEDRSVFQLKDIIRLPQVEIKDHPDSRSFELVDKVGGHSLILTARRDHVKELWLKEIREFASDVEEQTEDIQVISETSTLTSEVVPSDVKPFTPPQASEAQKLLATALKAGVEERKLKATEAPKADVVEPTEGPKPAKVPKLTENKENKPVEKEAAKIVVDKLKETQEQPKASTEIPLKPTKPTSTETPTEASTPTGESKSLKSEVSSSAQQNKVQVSVVETQPSSVSAGADVSVEAEDDMSRRYTGYSSSGKGGEEYDSSFSRRSVKQSSYGSDGFSSSRYESMSGKYGSESLTGKYGSDSLSGKYGVESSLSGKYGTESLSGKYTTESITGKYGTDSITSKYGDYSKYGDIGDSGTLSSSYTSKRTITHGVDSDGTGKYGGEGILSSSYSVRRTMTDSGNGDDGLTSSSYTRKYHTESADIDDGLTSSYARKYGTDLGDGDSYSYSRKTVTSLESGDLGGSKYSSKRSVASATEIGDSSGAKYSRKTVTSYGDDDDATMSREALLDKYSTRPGKEALYERHESIKRTISEYGADDDALSKFSKYERRISETKKVPDDEAEDARIEAEMRKKYGLDSSFSSTEHQSSETRQLRSSESVEKRTSETKEFRKSESVESREFKSSESVDKHVSEGKKYKTQESIEEERLLETKSTKKEESEEKKDVETKSKKKEESEEKKDVEIKSKKVSETSESKSEKISASEEVKKSESSYQRSESTTSKSVAESTVVNGKMAGESIESAGSIQTTFKLRRDSSGVVVPTDGKPNFIKKLYGVNVEPGESAVFEVELSAAPDNLTWLKDNKPISQSKRIKTSKSGEDKVYRLEIKEAETSDAGLYSASAVNSSGKSTCSAQLIVHELTERERAERLQTDKPVFLIELKDTELLEDTYLRFMVKVKGEPSPTVTFYKDDIKIRESNQRCHVVKEAAEKGFYELVIPDVKQQDAGVYKCVASNKFGEISSEATVTVTDSKDLFEDLPKEPLLEKGEKPVFIWKKDGVAFVPEERFKVLLDDDEDSLALLFQHVKPEDAGLYTCVAQTTSGHISCSAELTVHGVLHQLLREPEKPQLIFENKEAIAPVGSSAMIELQVKGYPKPEVKWKHDGKPIEPGGKYKFLYEDEESMSLVIKDVQPEDAGIYRAEAKNELGSDSADVKLTVKAPPKIRTKIEDISVEADLTIKVPVEVEGIPKPTIQFYKDGQEIKKTERIKIVEEGDKYILIIEKSQIKDSGSYSIVATNEISQVSKFWSIDVYSKPKIVKKLGADKIVNLKEEVILSVQIEAKPEPEVTWYKDEKEISSSEHYVMKKDGDNYILKISGTVSTDSASYKVKAKNIHGTVDDDCHVYVRTPPRITKGLTDMTVTEYEKNIELDVKMEAYPKPTIKWYLDEMEIKESRTEFTRIESHDGSKLVIKEVTSNLSGQYKCKVVNDLGETETSAKLTVNCKPRFIKHLKDTTVDEGATLHLEVEVEACPEPTVKWLQNGREVSADARIKITRDSHRNETYHLAVDLIKYEEQGEYEVIVTNSLGTVSSKSTVTVQKVTLTDAIEETEPPKKQKLKVEVIENEPEAQKPQEKETDLNDKLQKTKSADKIEKVEIEELDEEEPIKPKEKEIEKPKSAQGISSEKYDIETNEGKLKSPEPIIEEPLSPEDSYRGKSLQKEKIDVITTDESEYKTTPLVEEDVPQKRPTRGRSIQFEEAQIVEIVDEVKTPVEEKIPKKKLQSSVSAQKDEVEIVDYNKDLHEPKTPVDEDVPKKKLGRAISAQKEDAELVKNDQNKSEPKTPVEEEIPKRRASRGMTAQKEEAEIIDNKDVKQKPQTPTEEDVPKKKLGRAISAQKEEAEIIENEIGSGKSSRRASQQLLDRQESQKGVQSLQEEEEDAKLEALLNRAKRQRSLVEDLTKESEKAIEAAPTIVDSSLKDKSQYASLDVSYVVKAAANPKPTAVWTVDGKPIKADSHYQISDNGEEFKLEVKQLDMKDAGVYECKISNPLGEVKKQASLTVMPEEDLRRPKIKEPLINKTTIKQNPTKLNSVITADPVPEVTWCVNGTEISPKQYEKFNIILDAEDHDIEDGLKECTFSLTIPKSVEANAGKYSIKAKNKWGEAESSAQLTIVLRPEIEGLQDVAVVPGFPAEFTAIAHANPVPVVTWYRDGKLIEKGEEGIEIIEDVPNETYKLIIHSVQLTDAGKYKICAKNDVGESSSEAKLRAIKSPEPTTEKPKFITGLSDTEVDDGDEIVLMVRADGLPKPEVHWFFNGKPVQEDANHKIATKADISDMQVTSTLTITGYNKEDSGQYKAMATNIVGEAETTAQITMVKSAPSFGRALARNEDVDEGEPLELKAKILGSPKPNVAWYKDGEPIPENDSRIRTTLLPDGTAKLKIEKVTPSDSGAYKLALKNPNGETSSLCAVAVNPNPQRPKFLRCIKDVKVTEGQPLRLEAQVAGYPPPEIKWFKDGVPIRPSSNVHLEQHPDGTVALTVDCVRPENAGNYTLQAINRLGENENDAKVEIEKKPVKPEFIVKLQPLTVVEQFPAKFEVKAKGFPVPKITWLRNGAEIIPDNKHIKITDLPDGTSVLLIDACDIASDPMSYKAVASNEAGEAQTSADLTVTPGAKEGEEEPPVLLHSLRDAVADEGQPLVMEVPFTANPMPQVEWFKDGVPLKPSDRILLTCDGKKVGLHIDNVTPADAGKYSVKLTNPLGSDSSEGKAVVHKVFSPPRFTQKFTDLQQLPGRNAKLYGKVSGVPSPEVTWHKDGMPLTPSDKYQIKRDGDVCSLYISDCKPSDAGIYRAFAVNKEGSDTCEAKLDIVDEIKTPLKMEPPSFLKRIGDLDLYRGMTAKFTACATGYPEPKVEWFKDDQKLFPSDRIKMEVDKAGLLRLSIAGISDDDLGRYSCKISNDHGSDICHADLRFDELDAKPKRPLADEYIDYDKHKKSGIPVPLSDAPIISRMTDRHCTLSWKPSIPSYPRAPVTYQLEMCELPHGDWFTARSGIRNCVCTVGNLEPFRDYRFRVRVENKYGISDPSPYATTFRQKLEPEPPRSHYHLPAGVPFHPDTSPYFPHDFDIERPPHDHMAQAPRFLRQEYPIQYGVKDQNTNLFWYVYGYPKPKMQYFFNDEPIESGGRFDMSYTRNGQATLFINKMLDRDVGWYEAVATNEHGQARQRVRLEIAELPDFIRRPDIEYSMVRGKARFEARITGKPYPAVKWYKDWKPLAESSRIKIRFVEPDLWILTIDDVILKDEGLYSVSAGNVAGSISSSAMLYVDENDFDYKLHTYGPISPIRCKRKLFDDFYDLGDELGRGTQGITYHAVERSNGNNYAAKVMHGRGDLRPFMYNELDMMNHLRHRRLISLHDAYETDDTMILVMELGGGGELVKDYLLRRDYYTESDIAFYIRQLLEGIQYMHERGYGHMGLNIGDLLLSHPGGFDLKITDFGLTRRITPGDLYPLRYGVPEYVSPEAVLGEGTGFGHDMWSIGIITHILLSGRSPFLGKDDRETLFRIKDGSWAFDMSWWSNISVEARDFITKLLVYSAEGRMDVHTALRHPWLLRAEKRITDDDYRINSSYLRDYFSLYREWYDNASCRRWYRRRPLEGAFTHPSRMVYPPGEIYTPPPSPVPRAKYSPIPRSWEDQLPSRSPLNYEIGLFKSESHYQNGPDTYLLQLRDVNFPVRVREYMKVAANRGPGSSLIVSNENGFDWNSPAVRERRRFTDVMDEEIDDERKARINTYGADNAGSYTIRRLRRELGPRLDAYVEAEALMEMKQQGRLPFFREKPQITAMVEGKDLDLTCYVVGDPEPTIQWFKNDAIVVESARVKIDTDLDGRTHFKLRPALSFDLGMYKVVARNKIGQTVALTRIVYGTVPDAPDSPTASQISDTEILLMWKPPKSDGNAPVLCYSLQYKLADDTEWIKKANNIDHEFYLMSGLEPEKQYMFRLAATNAIGWSEQGVPTAPITTLGAGATKIQLSTAMKHLQQITDSGQEVEPEVRLRPDYNLESNPVEWTEGSADQNYDYISEVSRGKFSAVFKGIDKQTDKLVVAKLIDLTTETPDNIDGEFAALRSLRHERIAGLLAAYRTADVATFILEKLQGSDVLTYLASKHEYTEQTVATIVTQILDGLQYLHWRNLCHLDIQPDNVVMCGLRSVQVKLVDFGSAHRVTKLGTKIPIVGHPDYISPEVLNEEPAFPQTDIWSLGVLTYVMLSGMLPFQGADENENRQNITFVRYRFEYLFQELSQEGNRFIMLIFKRNPNKRPSAEECHENRWLLPTDSMIKKRERAVFLGSRLKEYSEKYHSERVHSARLCKVGKSLVKSHSIQEELLIAP</sequence>
<feature type="domain" description="Ig-like" evidence="19">
    <location>
        <begin position="3078"/>
        <end position="3166"/>
    </location>
</feature>
<feature type="domain" description="Protein kinase" evidence="18">
    <location>
        <begin position="3650"/>
        <end position="3904"/>
    </location>
</feature>
<feature type="domain" description="Ig-like" evidence="19">
    <location>
        <begin position="1136"/>
        <end position="1225"/>
    </location>
</feature>
<dbReference type="InterPro" id="IPR036028">
    <property type="entry name" value="SH3-like_dom_sf"/>
</dbReference>
<dbReference type="GO" id="GO:0005085">
    <property type="term" value="F:guanyl-nucleotide exchange factor activity"/>
    <property type="evidence" value="ECO:0007669"/>
    <property type="project" value="InterPro"/>
</dbReference>
<dbReference type="FunFam" id="2.60.40.10:FF:000873">
    <property type="entry name" value="Muscle M-line assembly protein unc-89"/>
    <property type="match status" value="1"/>
</dbReference>
<dbReference type="SUPFAM" id="SSF49265">
    <property type="entry name" value="Fibronectin type III"/>
    <property type="match status" value="1"/>
</dbReference>
<evidence type="ECO:0000256" key="6">
    <source>
        <dbReference type="ARBA" id="ARBA00022490"/>
    </source>
</evidence>
<feature type="compositionally biased region" description="Polar residues" evidence="15">
    <location>
        <begin position="582"/>
        <end position="600"/>
    </location>
</feature>
<keyword evidence="5" id="KW-0728">SH3 domain</keyword>
<dbReference type="SUPFAM" id="SSF48065">
    <property type="entry name" value="DBL homology domain (DH-domain)"/>
    <property type="match status" value="1"/>
</dbReference>
<feature type="domain" description="Ig-like" evidence="19">
    <location>
        <begin position="1362"/>
        <end position="1419"/>
    </location>
</feature>
<dbReference type="Gene3D" id="2.60.40.10">
    <property type="entry name" value="Immunoglobulins"/>
    <property type="match status" value="23"/>
</dbReference>
<keyword evidence="9" id="KW-0067">ATP-binding</keyword>
<dbReference type="Gene3D" id="3.30.200.20">
    <property type="entry name" value="Phosphorylase Kinase, domain 1"/>
    <property type="match status" value="1"/>
</dbReference>
<keyword evidence="13" id="KW-0539">Nucleus</keyword>
<dbReference type="FunFam" id="2.60.40.10:FF:000032">
    <property type="entry name" value="palladin isoform X1"/>
    <property type="match status" value="1"/>
</dbReference>
<dbReference type="PROSITE" id="PS50011">
    <property type="entry name" value="PROTEIN_KINASE_DOM"/>
    <property type="match status" value="2"/>
</dbReference>
<dbReference type="FunFam" id="2.60.40.10:FF:000031">
    <property type="entry name" value="Myosin-binding protein C, slow type"/>
    <property type="match status" value="1"/>
</dbReference>
<dbReference type="GO" id="GO:0031674">
    <property type="term" value="C:I band"/>
    <property type="evidence" value="ECO:0007669"/>
    <property type="project" value="UniProtKB-SubCell"/>
</dbReference>
<feature type="region of interest" description="Disordered" evidence="15">
    <location>
        <begin position="487"/>
        <end position="675"/>
    </location>
</feature>
<keyword evidence="10" id="KW-0175">Coiled coil</keyword>
<dbReference type="GO" id="GO:0060298">
    <property type="term" value="P:positive regulation of sarcomere organization"/>
    <property type="evidence" value="ECO:0007669"/>
    <property type="project" value="UniProtKB-ARBA"/>
</dbReference>
<dbReference type="GO" id="GO:0005634">
    <property type="term" value="C:nucleus"/>
    <property type="evidence" value="ECO:0007669"/>
    <property type="project" value="UniProtKB-SubCell"/>
</dbReference>
<dbReference type="FunFam" id="2.60.40.10:FF:000425">
    <property type="entry name" value="Myosin light chain kinase"/>
    <property type="match status" value="1"/>
</dbReference>
<evidence type="ECO:0000259" key="16">
    <source>
        <dbReference type="PROSITE" id="PS50003"/>
    </source>
</evidence>
<dbReference type="FunFam" id="2.60.40.10:FF:000919">
    <property type="entry name" value="Uncharacterized protein, isoform C"/>
    <property type="match status" value="1"/>
</dbReference>
<dbReference type="Gene3D" id="1.20.900.10">
    <property type="entry name" value="Dbl homology (DH) domain"/>
    <property type="match status" value="1"/>
</dbReference>
<feature type="domain" description="Ig-like" evidence="19">
    <location>
        <begin position="2582"/>
        <end position="2676"/>
    </location>
</feature>
<evidence type="ECO:0000256" key="2">
    <source>
        <dbReference type="ARBA" id="ARBA00004161"/>
    </source>
</evidence>
<dbReference type="InterPro" id="IPR003599">
    <property type="entry name" value="Ig_sub"/>
</dbReference>
<dbReference type="FunFam" id="2.60.40.10:FF:000147">
    <property type="entry name" value="Myosin light chain kinase"/>
    <property type="match status" value="1"/>
</dbReference>
<dbReference type="Gene3D" id="2.30.30.40">
    <property type="entry name" value="SH3 Domains"/>
    <property type="match status" value="1"/>
</dbReference>
<dbReference type="CDD" id="cd00096">
    <property type="entry name" value="Ig"/>
    <property type="match status" value="1"/>
</dbReference>
<evidence type="ECO:0000259" key="19">
    <source>
        <dbReference type="PROSITE" id="PS50835"/>
    </source>
</evidence>
<dbReference type="Gene3D" id="2.30.29.30">
    <property type="entry name" value="Pleckstrin-homology domain (PH domain)/Phosphotyrosine-binding domain (PTB)"/>
    <property type="match status" value="1"/>
</dbReference>
<dbReference type="FunFam" id="1.20.900.10:FF:000033">
    <property type="entry name" value="Muscle M-line assembly protein unc-89-like Protein"/>
    <property type="match status" value="1"/>
</dbReference>
<dbReference type="GO" id="GO:0005524">
    <property type="term" value="F:ATP binding"/>
    <property type="evidence" value="ECO:0007669"/>
    <property type="project" value="UniProtKB-KW"/>
</dbReference>
<feature type="compositionally biased region" description="Basic residues" evidence="15">
    <location>
        <begin position="74"/>
        <end position="88"/>
    </location>
</feature>
<dbReference type="GO" id="GO:0045214">
    <property type="term" value="P:sarcomere organization"/>
    <property type="evidence" value="ECO:0007669"/>
    <property type="project" value="UniProtKB-ARBA"/>
</dbReference>
<feature type="compositionally biased region" description="Basic and acidic residues" evidence="15">
    <location>
        <begin position="2164"/>
        <end position="2178"/>
    </location>
</feature>
<feature type="domain" description="Ig-like" evidence="19">
    <location>
        <begin position="2981"/>
        <end position="3072"/>
    </location>
</feature>
<protein>
    <recommendedName>
        <fullName evidence="23">Obscurin</fullName>
    </recommendedName>
</protein>
<feature type="domain" description="Ig-like" evidence="19">
    <location>
        <begin position="1243"/>
        <end position="1335"/>
    </location>
</feature>
<dbReference type="CDD" id="cd00160">
    <property type="entry name" value="RhoGEF"/>
    <property type="match status" value="1"/>
</dbReference>
<feature type="compositionally biased region" description="Basic and acidic residues" evidence="15">
    <location>
        <begin position="1989"/>
        <end position="2002"/>
    </location>
</feature>
<evidence type="ECO:0000259" key="17">
    <source>
        <dbReference type="PROSITE" id="PS50010"/>
    </source>
</evidence>
<dbReference type="SUPFAM" id="SSF50044">
    <property type="entry name" value="SH3-domain"/>
    <property type="match status" value="1"/>
</dbReference>
<dbReference type="SUPFAM" id="SSF50729">
    <property type="entry name" value="PH domain-like"/>
    <property type="match status" value="1"/>
</dbReference>
<dbReference type="InterPro" id="IPR011993">
    <property type="entry name" value="PH-like_dom_sf"/>
</dbReference>
<keyword evidence="11" id="KW-1015">Disulfide bond</keyword>
<dbReference type="InterPro" id="IPR013098">
    <property type="entry name" value="Ig_I-set"/>
</dbReference>
<dbReference type="PROSITE" id="PS50003">
    <property type="entry name" value="PH_DOMAIN"/>
    <property type="match status" value="1"/>
</dbReference>
<feature type="domain" description="Ig-like" evidence="19">
    <location>
        <begin position="1621"/>
        <end position="1710"/>
    </location>
</feature>
<evidence type="ECO:0000256" key="7">
    <source>
        <dbReference type="ARBA" id="ARBA00022737"/>
    </source>
</evidence>
<dbReference type="InterPro" id="IPR000219">
    <property type="entry name" value="DH_dom"/>
</dbReference>
<dbReference type="OrthoDB" id="2570713at2759"/>
<dbReference type="GO" id="GO:0040017">
    <property type="term" value="P:positive regulation of locomotion"/>
    <property type="evidence" value="ECO:0007669"/>
    <property type="project" value="UniProtKB-ARBA"/>
</dbReference>
<dbReference type="Pfam" id="PF22697">
    <property type="entry name" value="SOS1_NGEF_PH"/>
    <property type="match status" value="1"/>
</dbReference>
<gene>
    <name evidence="21" type="ORF">ILUMI_06710</name>
</gene>
<feature type="compositionally biased region" description="Basic and acidic residues" evidence="15">
    <location>
        <begin position="2015"/>
        <end position="2025"/>
    </location>
</feature>
<dbReference type="CDD" id="cd13325">
    <property type="entry name" value="PH_unc89"/>
    <property type="match status" value="1"/>
</dbReference>
<keyword evidence="14" id="KW-0393">Immunoglobulin domain</keyword>
<feature type="compositionally biased region" description="Polar residues" evidence="15">
    <location>
        <begin position="836"/>
        <end position="845"/>
    </location>
</feature>
<evidence type="ECO:0000256" key="11">
    <source>
        <dbReference type="ARBA" id="ARBA00023157"/>
    </source>
</evidence>
<feature type="domain" description="Ig-like" evidence="19">
    <location>
        <begin position="3180"/>
        <end position="3269"/>
    </location>
</feature>
<reference evidence="21" key="1">
    <citation type="submission" date="2019-08" db="EMBL/GenBank/DDBJ databases">
        <title>The genome of the North American firefly Photinus pyralis.</title>
        <authorList>
            <consortium name="Photinus pyralis genome working group"/>
            <person name="Fallon T.R."/>
            <person name="Sander Lower S.E."/>
            <person name="Weng J.-K."/>
        </authorList>
    </citation>
    <scope>NUCLEOTIDE SEQUENCE</scope>
    <source>
        <strain evidence="21">TRF0915ILg1</strain>
        <tissue evidence="21">Whole body</tissue>
    </source>
</reference>
<dbReference type="InterPro" id="IPR035899">
    <property type="entry name" value="DBL_dom_sf"/>
</dbReference>
<dbReference type="CDD" id="cd00063">
    <property type="entry name" value="FN3"/>
    <property type="match status" value="2"/>
</dbReference>
<feature type="compositionally biased region" description="Polar residues" evidence="15">
    <location>
        <begin position="2219"/>
        <end position="2236"/>
    </location>
</feature>
<feature type="domain" description="Fibronectin type-III" evidence="20">
    <location>
        <begin position="3296"/>
        <end position="3396"/>
    </location>
</feature>
<feature type="domain" description="Ig-like" evidence="19">
    <location>
        <begin position="1810"/>
        <end position="1901"/>
    </location>
</feature>
<feature type="compositionally biased region" description="Low complexity" evidence="15">
    <location>
        <begin position="632"/>
        <end position="652"/>
    </location>
</feature>
<evidence type="ECO:0000256" key="10">
    <source>
        <dbReference type="ARBA" id="ARBA00023054"/>
    </source>
</evidence>